<gene>
    <name evidence="1" type="ORF">BIY37_00600</name>
</gene>
<evidence type="ECO:0000313" key="1">
    <source>
        <dbReference type="EMBL" id="OQD46942.1"/>
    </source>
</evidence>
<comment type="caution">
    <text evidence="1">The sequence shown here is derived from an EMBL/GenBank/DDBJ whole genome shotgun (WGS) entry which is preliminary data.</text>
</comment>
<dbReference type="AlphaFoldDB" id="A0A1V6M3E7"/>
<keyword evidence="2" id="KW-1185">Reference proteome</keyword>
<evidence type="ECO:0000313" key="2">
    <source>
        <dbReference type="Proteomes" id="UP000242219"/>
    </source>
</evidence>
<organism evidence="1 2">
    <name type="scientific">Candidatus Brocadia sapporoensis</name>
    <dbReference type="NCBI Taxonomy" id="392547"/>
    <lineage>
        <taxon>Bacteria</taxon>
        <taxon>Pseudomonadati</taxon>
        <taxon>Planctomycetota</taxon>
        <taxon>Candidatus Brocadiia</taxon>
        <taxon>Candidatus Brocadiales</taxon>
        <taxon>Candidatus Brocadiaceae</taxon>
        <taxon>Candidatus Brocadia</taxon>
    </lineage>
</organism>
<reference evidence="1 2" key="1">
    <citation type="journal article" date="2016" name="Genome Announc.">
        <title>Draft Genome Sequence of the Anaerobic Ammonium-Oxidizing Bacterium 'Candidatus Brocadia sp. 40'.</title>
        <authorList>
            <person name="Ali M."/>
            <person name="Haroon M.F."/>
            <person name="Narita Y."/>
            <person name="Zhang L."/>
            <person name="Rangel Shaw D."/>
            <person name="Okabe S."/>
            <person name="Saikaly P.E."/>
        </authorList>
    </citation>
    <scope>NUCLEOTIDE SEQUENCE [LARGE SCALE GENOMIC DNA]</scope>
    <source>
        <strain evidence="1 2">40</strain>
    </source>
</reference>
<dbReference type="Proteomes" id="UP000242219">
    <property type="component" value="Unassembled WGS sequence"/>
</dbReference>
<accession>A0A1V6M3E7</accession>
<protein>
    <submittedName>
        <fullName evidence="1">Uncharacterized protein</fullName>
    </submittedName>
</protein>
<name>A0A1V6M3E7_9BACT</name>
<proteinExistence type="predicted"/>
<sequence>MPWNYRVIEDKGKFRIHEVYYNDAGEITAISEDPIAPEGETLEELKDALEYYFAALKRPVLKKDEIKFASMIEDD</sequence>
<dbReference type="EMBL" id="MJUW02000017">
    <property type="protein sequence ID" value="OQD46942.1"/>
    <property type="molecule type" value="Genomic_DNA"/>
</dbReference>